<keyword evidence="3" id="KW-1185">Reference proteome</keyword>
<dbReference type="Proteomes" id="UP000800082">
    <property type="component" value="Unassembled WGS sequence"/>
</dbReference>
<gene>
    <name evidence="2" type="ORF">M421DRAFT_10732</name>
</gene>
<reference evidence="2" key="1">
    <citation type="journal article" date="2020" name="Stud. Mycol.">
        <title>101 Dothideomycetes genomes: a test case for predicting lifestyles and emergence of pathogens.</title>
        <authorList>
            <person name="Haridas S."/>
            <person name="Albert R."/>
            <person name="Binder M."/>
            <person name="Bloem J."/>
            <person name="Labutti K."/>
            <person name="Salamov A."/>
            <person name="Andreopoulos B."/>
            <person name="Baker S."/>
            <person name="Barry K."/>
            <person name="Bills G."/>
            <person name="Bluhm B."/>
            <person name="Cannon C."/>
            <person name="Castanera R."/>
            <person name="Culley D."/>
            <person name="Daum C."/>
            <person name="Ezra D."/>
            <person name="Gonzalez J."/>
            <person name="Henrissat B."/>
            <person name="Kuo A."/>
            <person name="Liang C."/>
            <person name="Lipzen A."/>
            <person name="Lutzoni F."/>
            <person name="Magnuson J."/>
            <person name="Mondo S."/>
            <person name="Nolan M."/>
            <person name="Ohm R."/>
            <person name="Pangilinan J."/>
            <person name="Park H.-J."/>
            <person name="Ramirez L."/>
            <person name="Alfaro M."/>
            <person name="Sun H."/>
            <person name="Tritt A."/>
            <person name="Yoshinaga Y."/>
            <person name="Zwiers L.-H."/>
            <person name="Turgeon B."/>
            <person name="Goodwin S."/>
            <person name="Spatafora J."/>
            <person name="Crous P."/>
            <person name="Grigoriev I."/>
        </authorList>
    </citation>
    <scope>NUCLEOTIDE SEQUENCE</scope>
    <source>
        <strain evidence="2">CBS 183.55</strain>
    </source>
</reference>
<accession>A0A6A5R8Q0</accession>
<dbReference type="RefSeq" id="XP_033442461.1">
    <property type="nucleotide sequence ID" value="XM_033587154.1"/>
</dbReference>
<evidence type="ECO:0000256" key="1">
    <source>
        <dbReference type="SAM" id="MobiDB-lite"/>
    </source>
</evidence>
<protein>
    <submittedName>
        <fullName evidence="2">Uncharacterized protein</fullName>
    </submittedName>
</protein>
<name>A0A6A5R8Q0_9PLEO</name>
<sequence length="235" mass="26877">MDYENTTVASGQILLNNRSDWPYWFAQLELHARDTAIWDQIDPEAETVPPIDEQEPEYPELPPKPLQEGTPSEIDDLDDLGNQTQRMTQEYYDQAVQDHPEAVRKYKVATSKWTRNAAKLSNIRNWINKTVSADLMAPASIKLLNSRQSTLQALIRVLKADLAPMSSNTQNLVRQQYRAHLEKSRSGRVSPDKWFNEWQVLYGKAQAFGILDIEGDLALTDFLNAVSHRIAPEWA</sequence>
<dbReference type="OrthoDB" id="3564818at2759"/>
<dbReference type="AlphaFoldDB" id="A0A6A5R8Q0"/>
<organism evidence="2 3">
    <name type="scientific">Didymella exigua CBS 183.55</name>
    <dbReference type="NCBI Taxonomy" id="1150837"/>
    <lineage>
        <taxon>Eukaryota</taxon>
        <taxon>Fungi</taxon>
        <taxon>Dikarya</taxon>
        <taxon>Ascomycota</taxon>
        <taxon>Pezizomycotina</taxon>
        <taxon>Dothideomycetes</taxon>
        <taxon>Pleosporomycetidae</taxon>
        <taxon>Pleosporales</taxon>
        <taxon>Pleosporineae</taxon>
        <taxon>Didymellaceae</taxon>
        <taxon>Didymella</taxon>
    </lineage>
</organism>
<evidence type="ECO:0000313" key="3">
    <source>
        <dbReference type="Proteomes" id="UP000800082"/>
    </source>
</evidence>
<feature type="region of interest" description="Disordered" evidence="1">
    <location>
        <begin position="49"/>
        <end position="72"/>
    </location>
</feature>
<dbReference type="GeneID" id="54344800"/>
<proteinExistence type="predicted"/>
<dbReference type="EMBL" id="ML979049">
    <property type="protein sequence ID" value="KAF1922207.1"/>
    <property type="molecule type" value="Genomic_DNA"/>
</dbReference>
<evidence type="ECO:0000313" key="2">
    <source>
        <dbReference type="EMBL" id="KAF1922207.1"/>
    </source>
</evidence>